<organism evidence="1 2">
    <name type="scientific">Streptomyces botrytidirepellens</name>
    <dbReference type="NCBI Taxonomy" id="2486417"/>
    <lineage>
        <taxon>Bacteria</taxon>
        <taxon>Bacillati</taxon>
        <taxon>Actinomycetota</taxon>
        <taxon>Actinomycetes</taxon>
        <taxon>Kitasatosporales</taxon>
        <taxon>Streptomycetaceae</taxon>
        <taxon>Streptomyces</taxon>
    </lineage>
</organism>
<evidence type="ECO:0000313" key="1">
    <source>
        <dbReference type="EMBL" id="RNG19261.1"/>
    </source>
</evidence>
<evidence type="ECO:0000313" key="2">
    <source>
        <dbReference type="Proteomes" id="UP000275401"/>
    </source>
</evidence>
<sequence>MNPTFTNRPPCTVLRHENRPVGTYVHRPQLAGTLAPRPYLHPVRTLGGITVTDLRTGGHPAAQLGVSMAVPDVSGRNFGGGPSPATTYGSQRHLGWLLRDPDGFVEELSWTAGGRQLLLERRTVAVRPLSAGCWALDFTTALTNVTGQDVSGSGGGFFWSAPRRPQPPRVFSAGGDEGGAAVHGRPADWVALAAEDWTLVFAGATGDTRSAPWHVRTGDHPGVGSALATREQPLTIAPADTVTRRIVTAIADGCLERDEAARIAGQLSDKGAAV</sequence>
<comment type="caution">
    <text evidence="1">The sequence shown here is derived from an EMBL/GenBank/DDBJ whole genome shotgun (WGS) entry which is preliminary data.</text>
</comment>
<dbReference type="RefSeq" id="WP_123103133.1">
    <property type="nucleotide sequence ID" value="NZ_RIBZ01000301.1"/>
</dbReference>
<dbReference type="Pfam" id="PF14100">
    <property type="entry name" value="DUF6807"/>
    <property type="match status" value="1"/>
</dbReference>
<accession>A0A3M8VS50</accession>
<name>A0A3M8VS50_9ACTN</name>
<dbReference type="Proteomes" id="UP000275401">
    <property type="component" value="Unassembled WGS sequence"/>
</dbReference>
<gene>
    <name evidence="1" type="ORF">EEJ42_25090</name>
</gene>
<dbReference type="EMBL" id="RIBZ01000301">
    <property type="protein sequence ID" value="RNG19261.1"/>
    <property type="molecule type" value="Genomic_DNA"/>
</dbReference>
<dbReference type="InterPro" id="IPR029475">
    <property type="entry name" value="DUF6807"/>
</dbReference>
<protein>
    <submittedName>
        <fullName evidence="1">Oxidoreductase</fullName>
    </submittedName>
</protein>
<dbReference type="AlphaFoldDB" id="A0A3M8VS50"/>
<keyword evidence="2" id="KW-1185">Reference proteome</keyword>
<reference evidence="1 2" key="1">
    <citation type="submission" date="2018-11" db="EMBL/GenBank/DDBJ databases">
        <title>The Potential of Streptomyces as Biocontrol Agents against the Tomato grey mould, Botrytis cinerea (Gray mold) Frontiers in Microbiology.</title>
        <authorList>
            <person name="Li D."/>
        </authorList>
    </citation>
    <scope>NUCLEOTIDE SEQUENCE [LARGE SCALE GENOMIC DNA]</scope>
    <source>
        <strain evidence="1 2">NEAU-LD23</strain>
    </source>
</reference>
<proteinExistence type="predicted"/>